<organism evidence="1 2">
    <name type="scientific">Vitis vinifera</name>
    <name type="common">Grape</name>
    <dbReference type="NCBI Taxonomy" id="29760"/>
    <lineage>
        <taxon>Eukaryota</taxon>
        <taxon>Viridiplantae</taxon>
        <taxon>Streptophyta</taxon>
        <taxon>Embryophyta</taxon>
        <taxon>Tracheophyta</taxon>
        <taxon>Spermatophyta</taxon>
        <taxon>Magnoliopsida</taxon>
        <taxon>eudicotyledons</taxon>
        <taxon>Gunneridae</taxon>
        <taxon>Pentapetalae</taxon>
        <taxon>rosids</taxon>
        <taxon>Vitales</taxon>
        <taxon>Vitaceae</taxon>
        <taxon>Viteae</taxon>
        <taxon>Vitis</taxon>
    </lineage>
</organism>
<evidence type="ECO:0000313" key="2">
    <source>
        <dbReference type="Proteomes" id="UP000288805"/>
    </source>
</evidence>
<comment type="caution">
    <text evidence="1">The sequence shown here is derived from an EMBL/GenBank/DDBJ whole genome shotgun (WGS) entry which is preliminary data.</text>
</comment>
<evidence type="ECO:0000313" key="1">
    <source>
        <dbReference type="EMBL" id="RVW98629.1"/>
    </source>
</evidence>
<proteinExistence type="predicted"/>
<dbReference type="CDD" id="cd09272">
    <property type="entry name" value="RNase_HI_RT_Ty1"/>
    <property type="match status" value="1"/>
</dbReference>
<accession>A0A438IPJ2</accession>
<sequence length="187" mass="21512">MWTTSSLQAVIRMGEPLGDPRRYRRLVGKLNHLTITRPDISFPVSVDSQFLQSPYDSHWDVVIRILRYIKSTLGQGVLYENRGHTQVVGYTDVDWAGSPTDRRSISGYCVFIGGNLISWKSKKQDVVVRSSAEVEYQVMALATCELIWMKHLLRELRFGKDEQMKLIYDNQATLHIASNLVFHDQTH</sequence>
<name>A0A438IPJ2_VITVI</name>
<dbReference type="InterPro" id="IPR043502">
    <property type="entry name" value="DNA/RNA_pol_sf"/>
</dbReference>
<protein>
    <submittedName>
        <fullName evidence="1">Retrovirus-related Pol polyprotein from transposon RE2</fullName>
    </submittedName>
</protein>
<dbReference type="Proteomes" id="UP000288805">
    <property type="component" value="Unassembled WGS sequence"/>
</dbReference>
<dbReference type="PANTHER" id="PTHR11439:SF484">
    <property type="entry name" value="REVERSE TRANSCRIPTASE TY1_COPIA-TYPE DOMAIN-CONTAINING PROTEIN"/>
    <property type="match status" value="1"/>
</dbReference>
<reference evidence="1 2" key="1">
    <citation type="journal article" date="2018" name="PLoS Genet.">
        <title>Population sequencing reveals clonal diversity and ancestral inbreeding in the grapevine cultivar Chardonnay.</title>
        <authorList>
            <person name="Roach M.J."/>
            <person name="Johnson D.L."/>
            <person name="Bohlmann J."/>
            <person name="van Vuuren H.J."/>
            <person name="Jones S.J."/>
            <person name="Pretorius I.S."/>
            <person name="Schmidt S.A."/>
            <person name="Borneman A.R."/>
        </authorList>
    </citation>
    <scope>NUCLEOTIDE SEQUENCE [LARGE SCALE GENOMIC DNA]</scope>
    <source>
        <strain evidence="2">cv. Chardonnay</strain>
        <tissue evidence="1">Leaf</tissue>
    </source>
</reference>
<gene>
    <name evidence="1" type="primary">RE2_746</name>
    <name evidence="1" type="ORF">CK203_032118</name>
</gene>
<dbReference type="AlphaFoldDB" id="A0A438IPJ2"/>
<dbReference type="PANTHER" id="PTHR11439">
    <property type="entry name" value="GAG-POL-RELATED RETROTRANSPOSON"/>
    <property type="match status" value="1"/>
</dbReference>
<dbReference type="EMBL" id="QGNW01000092">
    <property type="protein sequence ID" value="RVW98629.1"/>
    <property type="molecule type" value="Genomic_DNA"/>
</dbReference>
<dbReference type="SUPFAM" id="SSF56672">
    <property type="entry name" value="DNA/RNA polymerases"/>
    <property type="match status" value="1"/>
</dbReference>